<feature type="domain" description="4Fe-4S Mo/W bis-MGD-type" evidence="5">
    <location>
        <begin position="51"/>
        <end position="107"/>
    </location>
</feature>
<keyword evidence="6" id="KW-0560">Oxidoreductase</keyword>
<accession>A0A517Z3E8</accession>
<evidence type="ECO:0000256" key="3">
    <source>
        <dbReference type="ARBA" id="ARBA00023004"/>
    </source>
</evidence>
<dbReference type="SUPFAM" id="SSF50692">
    <property type="entry name" value="ADC-like"/>
    <property type="match status" value="1"/>
</dbReference>
<keyword evidence="1" id="KW-0004">4Fe-4S</keyword>
<organism evidence="6 7">
    <name type="scientific">Maioricimonas rarisocia</name>
    <dbReference type="NCBI Taxonomy" id="2528026"/>
    <lineage>
        <taxon>Bacteria</taxon>
        <taxon>Pseudomonadati</taxon>
        <taxon>Planctomycetota</taxon>
        <taxon>Planctomycetia</taxon>
        <taxon>Planctomycetales</taxon>
        <taxon>Planctomycetaceae</taxon>
        <taxon>Maioricimonas</taxon>
    </lineage>
</organism>
<evidence type="ECO:0000259" key="5">
    <source>
        <dbReference type="PROSITE" id="PS51669"/>
    </source>
</evidence>
<dbReference type="InterPro" id="IPR006963">
    <property type="entry name" value="Mopterin_OxRdtase_4Fe-4S_dom"/>
</dbReference>
<evidence type="ECO:0000313" key="6">
    <source>
        <dbReference type="EMBL" id="QDU36988.1"/>
    </source>
</evidence>
<dbReference type="PROSITE" id="PS00490">
    <property type="entry name" value="MOLYBDOPTERIN_PROK_2"/>
    <property type="match status" value="1"/>
</dbReference>
<dbReference type="Proteomes" id="UP000320496">
    <property type="component" value="Chromosome"/>
</dbReference>
<dbReference type="Pfam" id="PF01568">
    <property type="entry name" value="Molydop_binding"/>
    <property type="match status" value="1"/>
</dbReference>
<dbReference type="PROSITE" id="PS51669">
    <property type="entry name" value="4FE4S_MOW_BIS_MGD"/>
    <property type="match status" value="1"/>
</dbReference>
<keyword evidence="3" id="KW-0408">Iron</keyword>
<dbReference type="PIRSF" id="PIRSF000144">
    <property type="entry name" value="CbbBc"/>
    <property type="match status" value="1"/>
</dbReference>
<keyword evidence="7" id="KW-1185">Reference proteome</keyword>
<dbReference type="InterPro" id="IPR006657">
    <property type="entry name" value="MoPterin_dinucl-bd_dom"/>
</dbReference>
<protein>
    <submittedName>
        <fullName evidence="6">Nitrate reductase</fullName>
        <ecNumber evidence="6">1.7.99.4</ecNumber>
    </submittedName>
</protein>
<dbReference type="InterPro" id="IPR006655">
    <property type="entry name" value="Mopterin_OxRdtase_prok_CS"/>
</dbReference>
<dbReference type="GO" id="GO:0046872">
    <property type="term" value="F:metal ion binding"/>
    <property type="evidence" value="ECO:0007669"/>
    <property type="project" value="UniProtKB-KW"/>
</dbReference>
<proteinExistence type="predicted"/>
<dbReference type="PANTHER" id="PTHR43105:SF10">
    <property type="entry name" value="NADH-QUINONE OXIDOREDUCTASE SUBUNIT G"/>
    <property type="match status" value="1"/>
</dbReference>
<evidence type="ECO:0000256" key="4">
    <source>
        <dbReference type="ARBA" id="ARBA00023014"/>
    </source>
</evidence>
<dbReference type="GO" id="GO:0043546">
    <property type="term" value="F:molybdopterin cofactor binding"/>
    <property type="evidence" value="ECO:0007669"/>
    <property type="project" value="InterPro"/>
</dbReference>
<dbReference type="OrthoDB" id="9805142at2"/>
<dbReference type="KEGG" id="mri:Mal4_12910"/>
<dbReference type="RefSeq" id="WP_145367623.1">
    <property type="nucleotide sequence ID" value="NZ_CP036275.1"/>
</dbReference>
<evidence type="ECO:0000313" key="7">
    <source>
        <dbReference type="Proteomes" id="UP000320496"/>
    </source>
</evidence>
<evidence type="ECO:0000256" key="2">
    <source>
        <dbReference type="ARBA" id="ARBA00022723"/>
    </source>
</evidence>
<dbReference type="CDD" id="cd02754">
    <property type="entry name" value="MopB_Nitrate-R-NapA-like"/>
    <property type="match status" value="1"/>
</dbReference>
<dbReference type="Pfam" id="PF00384">
    <property type="entry name" value="Molybdopterin"/>
    <property type="match status" value="1"/>
</dbReference>
<name>A0A517Z3E8_9PLAN</name>
<gene>
    <name evidence="6" type="primary">narB</name>
    <name evidence="6" type="ORF">Mal4_12910</name>
</gene>
<dbReference type="GO" id="GO:0045333">
    <property type="term" value="P:cellular respiration"/>
    <property type="evidence" value="ECO:0007669"/>
    <property type="project" value="UniProtKB-ARBA"/>
</dbReference>
<dbReference type="EMBL" id="CP036275">
    <property type="protein sequence ID" value="QDU36988.1"/>
    <property type="molecule type" value="Genomic_DNA"/>
</dbReference>
<dbReference type="Gene3D" id="2.40.40.20">
    <property type="match status" value="1"/>
</dbReference>
<dbReference type="GO" id="GO:0016491">
    <property type="term" value="F:oxidoreductase activity"/>
    <property type="evidence" value="ECO:0007669"/>
    <property type="project" value="UniProtKB-KW"/>
</dbReference>
<dbReference type="PANTHER" id="PTHR43105">
    <property type="entry name" value="RESPIRATORY NITRATE REDUCTASE"/>
    <property type="match status" value="1"/>
</dbReference>
<dbReference type="GO" id="GO:0016020">
    <property type="term" value="C:membrane"/>
    <property type="evidence" value="ECO:0007669"/>
    <property type="project" value="TreeGrafter"/>
</dbReference>
<dbReference type="CDD" id="cd00508">
    <property type="entry name" value="MopB_CT_Fdh-Nap-like"/>
    <property type="match status" value="1"/>
</dbReference>
<dbReference type="EC" id="1.7.99.4" evidence="6"/>
<dbReference type="InterPro" id="IPR006656">
    <property type="entry name" value="Mopterin_OxRdtase"/>
</dbReference>
<dbReference type="InterPro" id="IPR050123">
    <property type="entry name" value="Prok_molybdopt-oxidoreductase"/>
</dbReference>
<dbReference type="InterPro" id="IPR009010">
    <property type="entry name" value="Asp_de-COase-like_dom_sf"/>
</dbReference>
<dbReference type="SMART" id="SM00926">
    <property type="entry name" value="Molybdop_Fe4S4"/>
    <property type="match status" value="1"/>
</dbReference>
<dbReference type="Pfam" id="PF04879">
    <property type="entry name" value="Molybdop_Fe4S4"/>
    <property type="match status" value="1"/>
</dbReference>
<keyword evidence="4" id="KW-0411">Iron-sulfur</keyword>
<dbReference type="Gene3D" id="3.40.228.10">
    <property type="entry name" value="Dimethylsulfoxide Reductase, domain 2"/>
    <property type="match status" value="1"/>
</dbReference>
<keyword evidence="2" id="KW-0479">Metal-binding</keyword>
<dbReference type="Gene3D" id="3.40.50.740">
    <property type="match status" value="1"/>
</dbReference>
<sequence>MTTIPTPPSTGSIADSVRNLVHQKQGPLTRELLLEPGGFGLGRVPVRSRPTDTTDMVCGYCSTGCSLKVHLKDGEAVNLSPNPDYPVNLGMACPKGWEALTVLDSPDRATTPLRKNASGRLEPVDWDVAASTFVDRFRAIQQQHGPDSVAFLSTGQMPTEEMAFLGAFAKFGMGLLHGDGNTRQCMATSVVAYKQAFGFDAPPYTYQDFEDSDTIVLIGSNLCLAHPIMWERVMRNPNDPRIVVVDPRMTETAMNATQHLAIAPKSDQSLLYGVARILIEKGWIDRDFIDAHTNDFDAFAEFVQPFTLDRVTQETGLAADAIEEFARTIHKGRRVSFWWTMGVNQSYQGVRTAQAIINLALMTGNIGCPGTGANSITGQCNAMGSRLFSNTTNLLGGHDFANAEHRQKIAGILGIPETVIPTENSWAYNEIMEGILRGRICGLWVICTNPAHSWINQNLARDILDRLDFLVVQDMYHSTETAREADLVLPAAAWGEKEGTFINSERRIGVLKKVHRAPGQALSDFNIFRLLASYWGCENMFRNWTSPEAVFQILKQCSAGQPCDITGIHDYRMIDERGGIQWPYSSQVPDDRQQRVLFEDGKFYHPDQRAKFLFEEPRPLSEAPGREFDFILLTGRGSASQWHTQTRTKNSAVLRKLYPEHPFVEVNPADARRLGIRPNDWITVRSQRGQMRAMAFLTPAVSPGQVFIPMHYEETNRLTDAVFDPYSKQPSYKACAVQLVTATG</sequence>
<reference evidence="6 7" key="1">
    <citation type="submission" date="2019-02" db="EMBL/GenBank/DDBJ databases">
        <title>Deep-cultivation of Planctomycetes and their phenomic and genomic characterization uncovers novel biology.</title>
        <authorList>
            <person name="Wiegand S."/>
            <person name="Jogler M."/>
            <person name="Boedeker C."/>
            <person name="Pinto D."/>
            <person name="Vollmers J."/>
            <person name="Rivas-Marin E."/>
            <person name="Kohn T."/>
            <person name="Peeters S.H."/>
            <person name="Heuer A."/>
            <person name="Rast P."/>
            <person name="Oberbeckmann S."/>
            <person name="Bunk B."/>
            <person name="Jeske O."/>
            <person name="Meyerdierks A."/>
            <person name="Storesund J.E."/>
            <person name="Kallscheuer N."/>
            <person name="Luecker S."/>
            <person name="Lage O.M."/>
            <person name="Pohl T."/>
            <person name="Merkel B.J."/>
            <person name="Hornburger P."/>
            <person name="Mueller R.-W."/>
            <person name="Bruemmer F."/>
            <person name="Labrenz M."/>
            <person name="Spormann A.M."/>
            <person name="Op den Camp H."/>
            <person name="Overmann J."/>
            <person name="Amann R."/>
            <person name="Jetten M.S.M."/>
            <person name="Mascher T."/>
            <person name="Medema M.H."/>
            <person name="Devos D.P."/>
            <person name="Kaster A.-K."/>
            <person name="Ovreas L."/>
            <person name="Rohde M."/>
            <person name="Galperin M.Y."/>
            <person name="Jogler C."/>
        </authorList>
    </citation>
    <scope>NUCLEOTIDE SEQUENCE [LARGE SCALE GENOMIC DNA]</scope>
    <source>
        <strain evidence="6 7">Mal4</strain>
    </source>
</reference>
<evidence type="ECO:0000256" key="1">
    <source>
        <dbReference type="ARBA" id="ARBA00022485"/>
    </source>
</evidence>
<dbReference type="Gene3D" id="2.20.25.90">
    <property type="entry name" value="ADC-like domains"/>
    <property type="match status" value="1"/>
</dbReference>
<dbReference type="SUPFAM" id="SSF53706">
    <property type="entry name" value="Formate dehydrogenase/DMSO reductase, domains 1-3"/>
    <property type="match status" value="1"/>
</dbReference>
<dbReference type="GO" id="GO:0051539">
    <property type="term" value="F:4 iron, 4 sulfur cluster binding"/>
    <property type="evidence" value="ECO:0007669"/>
    <property type="project" value="UniProtKB-KW"/>
</dbReference>
<dbReference type="AlphaFoldDB" id="A0A517Z3E8"/>